<name>A0ACA9JYM3_9GLOM</name>
<evidence type="ECO:0000313" key="1">
    <source>
        <dbReference type="EMBL" id="CAG8442591.1"/>
    </source>
</evidence>
<sequence length="274" mass="32884">MRYTAKRQTVFIEHSEDDFDITGYFEESFHFTEDINDITKDIEVISLKEGDSFDNFDEAELYIHRFAEYRGFKIRLEHVKMLDTAENVKEIRKRTILCKHSGMFKQKNVEKQSNSSRIMCLWHVNLSRPLKGNLSFRVIVTTLDDTHNHDLSPEAIQFEKNKQFTDEMRKEIEFLVTKCRLGATMVRRILKEKFPFHPIFAKDLYTEIQRCHPSYGVMKNDASRFYEQLLSKQREDSCWFVEVMWEEETNTLINLFWMSPEQIILWYFILVITI</sequence>
<protein>
    <submittedName>
        <fullName evidence="1">4562_t:CDS:1</fullName>
    </submittedName>
</protein>
<reference evidence="1" key="1">
    <citation type="submission" date="2021-06" db="EMBL/GenBank/DDBJ databases">
        <authorList>
            <person name="Kallberg Y."/>
            <person name="Tangrot J."/>
            <person name="Rosling A."/>
        </authorList>
    </citation>
    <scope>NUCLEOTIDE SEQUENCE</scope>
    <source>
        <strain evidence="1">28 12/20/2015</strain>
    </source>
</reference>
<organism evidence="1 2">
    <name type="scientific">Cetraspora pellucida</name>
    <dbReference type="NCBI Taxonomy" id="1433469"/>
    <lineage>
        <taxon>Eukaryota</taxon>
        <taxon>Fungi</taxon>
        <taxon>Fungi incertae sedis</taxon>
        <taxon>Mucoromycota</taxon>
        <taxon>Glomeromycotina</taxon>
        <taxon>Glomeromycetes</taxon>
        <taxon>Diversisporales</taxon>
        <taxon>Gigasporaceae</taxon>
        <taxon>Cetraspora</taxon>
    </lineage>
</organism>
<gene>
    <name evidence="1" type="ORF">SPELUC_LOCUS286</name>
</gene>
<dbReference type="EMBL" id="CAJVPW010000092">
    <property type="protein sequence ID" value="CAG8442591.1"/>
    <property type="molecule type" value="Genomic_DNA"/>
</dbReference>
<keyword evidence="2" id="KW-1185">Reference proteome</keyword>
<proteinExistence type="predicted"/>
<dbReference type="Proteomes" id="UP000789366">
    <property type="component" value="Unassembled WGS sequence"/>
</dbReference>
<accession>A0ACA9JYM3</accession>
<comment type="caution">
    <text evidence="1">The sequence shown here is derived from an EMBL/GenBank/DDBJ whole genome shotgun (WGS) entry which is preliminary data.</text>
</comment>
<evidence type="ECO:0000313" key="2">
    <source>
        <dbReference type="Proteomes" id="UP000789366"/>
    </source>
</evidence>